<sequence length="427" mass="47166">MGPIQNLTELLAMLRARAGLMALITALGALVSLAVALSSEPLYQAQAVIQVQSPVLTSADGNQLSAARRLQQIEQRITARDNMLEMADRHGLFPALSEQERLTAMRHSVSLHSVAAVDTGFNADGQIASLLIHARAGSGAGAAALANEMADTVMRLSTDTRAGRVRDSLAFLRAEEERLSAEMNALEDEIEAFKVENFDLLPANAAMRGQELLQFEEQLRTVRREISALRAEISEMTDGDARITTQRRLISLRDQLELRELEERQLSQTIAEMQPMLRRLPQIERELAALERREEQLSAQLVATSERRAQSELGARLEEDQQAERFELIESAIVPEYPISRSKRMTAMMGLVAAAGLAFVVAFIMEILNPVLRTPSQLERAMGLQPVLTVPRIERPGDRWRTVAGWVAGIGLALLSALAILLQLRQD</sequence>
<keyword evidence="4 7" id="KW-1133">Transmembrane helix</keyword>
<keyword evidence="10" id="KW-1185">Reference proteome</keyword>
<dbReference type="RefSeq" id="WP_179905551.1">
    <property type="nucleotide sequence ID" value="NZ_JACBXS010000012.1"/>
</dbReference>
<dbReference type="PANTHER" id="PTHR32309:SF31">
    <property type="entry name" value="CAPSULAR EXOPOLYSACCHARIDE FAMILY"/>
    <property type="match status" value="1"/>
</dbReference>
<name>A0A7Z0KZZ4_9RHOB</name>
<reference evidence="9 10" key="1">
    <citation type="journal article" date="2000" name="Arch. Microbiol.">
        <title>Rhodobaca bogoriensis gen. nov. and sp. nov., an alkaliphilic purple nonsulfur bacterium from African Rift Valley soda lakes.</title>
        <authorList>
            <person name="Milford A.D."/>
            <person name="Achenbach L.A."/>
            <person name="Jung D.O."/>
            <person name="Madigan M.T."/>
        </authorList>
    </citation>
    <scope>NUCLEOTIDE SEQUENCE [LARGE SCALE GENOMIC DNA]</scope>
    <source>
        <strain evidence="9 10">2376</strain>
    </source>
</reference>
<keyword evidence="6" id="KW-0175">Coiled coil</keyword>
<evidence type="ECO:0000256" key="6">
    <source>
        <dbReference type="SAM" id="Coils"/>
    </source>
</evidence>
<feature type="coiled-coil region" evidence="6">
    <location>
        <begin position="280"/>
        <end position="307"/>
    </location>
</feature>
<dbReference type="GO" id="GO:0005886">
    <property type="term" value="C:plasma membrane"/>
    <property type="evidence" value="ECO:0007669"/>
    <property type="project" value="UniProtKB-SubCell"/>
</dbReference>
<comment type="subcellular location">
    <subcellularLocation>
        <location evidence="1">Cell membrane</location>
        <topology evidence="1">Multi-pass membrane protein</topology>
    </subcellularLocation>
</comment>
<comment type="caution">
    <text evidence="9">The sequence shown here is derived from an EMBL/GenBank/DDBJ whole genome shotgun (WGS) entry which is preliminary data.</text>
</comment>
<dbReference type="InterPro" id="IPR003856">
    <property type="entry name" value="LPS_length_determ_N"/>
</dbReference>
<evidence type="ECO:0000313" key="10">
    <source>
        <dbReference type="Proteomes" id="UP000529417"/>
    </source>
</evidence>
<evidence type="ECO:0000313" key="9">
    <source>
        <dbReference type="EMBL" id="NYS24848.1"/>
    </source>
</evidence>
<dbReference type="PANTHER" id="PTHR32309">
    <property type="entry name" value="TYROSINE-PROTEIN KINASE"/>
    <property type="match status" value="1"/>
</dbReference>
<feature type="transmembrane region" description="Helical" evidence="7">
    <location>
        <begin position="347"/>
        <end position="368"/>
    </location>
</feature>
<feature type="transmembrane region" description="Helical" evidence="7">
    <location>
        <begin position="20"/>
        <end position="37"/>
    </location>
</feature>
<evidence type="ECO:0000256" key="7">
    <source>
        <dbReference type="SAM" id="Phobius"/>
    </source>
</evidence>
<keyword evidence="2" id="KW-1003">Cell membrane</keyword>
<feature type="transmembrane region" description="Helical" evidence="7">
    <location>
        <begin position="403"/>
        <end position="424"/>
    </location>
</feature>
<dbReference type="InterPro" id="IPR050445">
    <property type="entry name" value="Bact_polysacc_biosynth/exp"/>
</dbReference>
<organism evidence="9 10">
    <name type="scientific">Rhabdonatronobacter sediminivivens</name>
    <dbReference type="NCBI Taxonomy" id="2743469"/>
    <lineage>
        <taxon>Bacteria</taxon>
        <taxon>Pseudomonadati</taxon>
        <taxon>Pseudomonadota</taxon>
        <taxon>Alphaproteobacteria</taxon>
        <taxon>Rhodobacterales</taxon>
        <taxon>Paracoccaceae</taxon>
        <taxon>Rhabdonatronobacter</taxon>
    </lineage>
</organism>
<keyword evidence="5 7" id="KW-0472">Membrane</keyword>
<evidence type="ECO:0000256" key="3">
    <source>
        <dbReference type="ARBA" id="ARBA00022692"/>
    </source>
</evidence>
<dbReference type="AlphaFoldDB" id="A0A7Z0KZZ4"/>
<dbReference type="Pfam" id="PF02706">
    <property type="entry name" value="Wzz"/>
    <property type="match status" value="1"/>
</dbReference>
<dbReference type="EMBL" id="JACBXS010000012">
    <property type="protein sequence ID" value="NYS24848.1"/>
    <property type="molecule type" value="Genomic_DNA"/>
</dbReference>
<feature type="domain" description="Polysaccharide chain length determinant N-terminal" evidence="8">
    <location>
        <begin position="6"/>
        <end position="82"/>
    </location>
</feature>
<evidence type="ECO:0000256" key="4">
    <source>
        <dbReference type="ARBA" id="ARBA00022989"/>
    </source>
</evidence>
<accession>A0A7Z0KZZ4</accession>
<proteinExistence type="predicted"/>
<evidence type="ECO:0000259" key="8">
    <source>
        <dbReference type="Pfam" id="PF02706"/>
    </source>
</evidence>
<evidence type="ECO:0000256" key="2">
    <source>
        <dbReference type="ARBA" id="ARBA00022475"/>
    </source>
</evidence>
<dbReference type="Proteomes" id="UP000529417">
    <property type="component" value="Unassembled WGS sequence"/>
</dbReference>
<keyword evidence="3 7" id="KW-0812">Transmembrane</keyword>
<gene>
    <name evidence="9" type="ORF">HUK65_07555</name>
</gene>
<evidence type="ECO:0000256" key="5">
    <source>
        <dbReference type="ARBA" id="ARBA00023136"/>
    </source>
</evidence>
<evidence type="ECO:0000256" key="1">
    <source>
        <dbReference type="ARBA" id="ARBA00004651"/>
    </source>
</evidence>
<feature type="coiled-coil region" evidence="6">
    <location>
        <begin position="169"/>
        <end position="232"/>
    </location>
</feature>
<protein>
    <recommendedName>
        <fullName evidence="8">Polysaccharide chain length determinant N-terminal domain-containing protein</fullName>
    </recommendedName>
</protein>